<keyword evidence="1" id="KW-0812">Transmembrane</keyword>
<feature type="transmembrane region" description="Helical" evidence="1">
    <location>
        <begin position="56"/>
        <end position="75"/>
    </location>
</feature>
<feature type="transmembrane region" description="Helical" evidence="1">
    <location>
        <begin position="100"/>
        <end position="118"/>
    </location>
</feature>
<evidence type="ECO:0000313" key="3">
    <source>
        <dbReference type="Proteomes" id="UP000248405"/>
    </source>
</evidence>
<accession>A0A319BKR4</accession>
<dbReference type="EMBL" id="KZ821615">
    <property type="protein sequence ID" value="PYH73297.1"/>
    <property type="molecule type" value="Genomic_DNA"/>
</dbReference>
<organism evidence="2 3">
    <name type="scientific">Aspergillus vadensis (strain CBS 113365 / IMI 142717 / IBT 24658)</name>
    <dbReference type="NCBI Taxonomy" id="1448311"/>
    <lineage>
        <taxon>Eukaryota</taxon>
        <taxon>Fungi</taxon>
        <taxon>Dikarya</taxon>
        <taxon>Ascomycota</taxon>
        <taxon>Pezizomycotina</taxon>
        <taxon>Eurotiomycetes</taxon>
        <taxon>Eurotiomycetidae</taxon>
        <taxon>Eurotiales</taxon>
        <taxon>Aspergillaceae</taxon>
        <taxon>Aspergillus</taxon>
        <taxon>Aspergillus subgen. Circumdati</taxon>
    </lineage>
</organism>
<reference evidence="2" key="1">
    <citation type="submission" date="2016-12" db="EMBL/GenBank/DDBJ databases">
        <title>The genomes of Aspergillus section Nigri reveals drivers in fungal speciation.</title>
        <authorList>
            <consortium name="DOE Joint Genome Institute"/>
            <person name="Vesth T.C."/>
            <person name="Nybo J."/>
            <person name="Theobald S."/>
            <person name="Brandl J."/>
            <person name="Frisvad J.C."/>
            <person name="Nielsen K.F."/>
            <person name="Lyhne E.K."/>
            <person name="Kogle M.E."/>
            <person name="Kuo A."/>
            <person name="Riley R."/>
            <person name="Clum A."/>
            <person name="Nolan M."/>
            <person name="Lipzen A."/>
            <person name="Salamov A."/>
            <person name="Henrissat B."/>
            <person name="Wiebenga A."/>
            <person name="De Vries R.P."/>
            <person name="Grigoriev I.V."/>
            <person name="Mortensen U.H."/>
            <person name="Andersen M.R."/>
            <person name="Baker S.E."/>
        </authorList>
    </citation>
    <scope>NUCLEOTIDE SEQUENCE [LARGE SCALE GENOMIC DNA]</scope>
    <source>
        <strain evidence="2">CBS 113365</strain>
    </source>
</reference>
<evidence type="ECO:0000256" key="1">
    <source>
        <dbReference type="SAM" id="Phobius"/>
    </source>
</evidence>
<keyword evidence="1" id="KW-1133">Transmembrane helix</keyword>
<evidence type="ECO:0000313" key="2">
    <source>
        <dbReference type="EMBL" id="PYH73297.1"/>
    </source>
</evidence>
<protein>
    <submittedName>
        <fullName evidence="2">Uncharacterized protein</fullName>
    </submittedName>
</protein>
<gene>
    <name evidence="2" type="ORF">BO88DRAFT_92474</name>
</gene>
<name>A0A319BKR4_ASPVC</name>
<dbReference type="GeneID" id="37217857"/>
<sequence>MDCHTADETSVAFFFFFDHFHALFHAQCEWVVYWVLFGDIIKLTDFFQGWRGWMDALRFVGNVVCFGYLLVYIWVGDRSDGGYYGGESSTNLTHSSRKEFGQMMFHLLWVCLGGFRFMSYK</sequence>
<keyword evidence="3" id="KW-1185">Reference proteome</keyword>
<dbReference type="Proteomes" id="UP000248405">
    <property type="component" value="Unassembled WGS sequence"/>
</dbReference>
<dbReference type="RefSeq" id="XP_025567091.1">
    <property type="nucleotide sequence ID" value="XM_025713265.1"/>
</dbReference>
<dbReference type="AlphaFoldDB" id="A0A319BKR4"/>
<feature type="transmembrane region" description="Helical" evidence="1">
    <location>
        <begin position="12"/>
        <end position="36"/>
    </location>
</feature>
<proteinExistence type="predicted"/>
<keyword evidence="1" id="KW-0472">Membrane</keyword>